<evidence type="ECO:0000256" key="4">
    <source>
        <dbReference type="PIRSR" id="PIRSR001220-2"/>
    </source>
</evidence>
<dbReference type="InterPro" id="IPR027473">
    <property type="entry name" value="L-asparaginase_C"/>
</dbReference>
<dbReference type="GO" id="GO:0004067">
    <property type="term" value="F:asparaginase activity"/>
    <property type="evidence" value="ECO:0007669"/>
    <property type="project" value="UniProtKB-UniRule"/>
</dbReference>
<dbReference type="InterPro" id="IPR006034">
    <property type="entry name" value="Asparaginase/glutaminase-like"/>
</dbReference>
<name>A0A520S005_9GAMM</name>
<dbReference type="Gene3D" id="3.40.50.1170">
    <property type="entry name" value="L-asparaginase, N-terminal domain"/>
    <property type="match status" value="1"/>
</dbReference>
<dbReference type="PIRSF" id="PIRSF001220">
    <property type="entry name" value="L-ASNase_gatD"/>
    <property type="match status" value="1"/>
</dbReference>
<feature type="active site" description="O-isoaspartyl threonine intermediate" evidence="3">
    <location>
        <position position="76"/>
    </location>
</feature>
<dbReference type="CDD" id="cd08964">
    <property type="entry name" value="L-asparaginase_II"/>
    <property type="match status" value="1"/>
</dbReference>
<evidence type="ECO:0000256" key="3">
    <source>
        <dbReference type="PIRSR" id="PIRSR001220-1"/>
    </source>
</evidence>
<comment type="similarity">
    <text evidence="1">Belongs to the asparaginase 1 family.</text>
</comment>
<dbReference type="PIRSF" id="PIRSF500176">
    <property type="entry name" value="L_ASNase"/>
    <property type="match status" value="1"/>
</dbReference>
<evidence type="ECO:0000256" key="5">
    <source>
        <dbReference type="PROSITE-ProRule" id="PRU10099"/>
    </source>
</evidence>
<dbReference type="AlphaFoldDB" id="A0A520S005"/>
<dbReference type="SMART" id="SM00870">
    <property type="entry name" value="Asparaginase"/>
    <property type="match status" value="1"/>
</dbReference>
<dbReference type="PANTHER" id="PTHR11707:SF28">
    <property type="entry name" value="60 KDA LYSOPHOSPHOLIPASE"/>
    <property type="match status" value="1"/>
</dbReference>
<dbReference type="InterPro" id="IPR037152">
    <property type="entry name" value="L-asparaginase_N_sf"/>
</dbReference>
<dbReference type="FunFam" id="3.40.50.1170:FF:000001">
    <property type="entry name" value="L-asparaginase 2"/>
    <property type="match status" value="1"/>
</dbReference>
<evidence type="ECO:0000313" key="8">
    <source>
        <dbReference type="Proteomes" id="UP000320404"/>
    </source>
</evidence>
<evidence type="ECO:0000313" key="7">
    <source>
        <dbReference type="EMBL" id="RZO75806.1"/>
    </source>
</evidence>
<dbReference type="PANTHER" id="PTHR11707">
    <property type="entry name" value="L-ASPARAGINASE"/>
    <property type="match status" value="1"/>
</dbReference>
<comment type="caution">
    <text evidence="7">The sequence shown here is derived from an EMBL/GenBank/DDBJ whole genome shotgun (WGS) entry which is preliminary data.</text>
</comment>
<reference evidence="7 8" key="1">
    <citation type="submission" date="2019-02" db="EMBL/GenBank/DDBJ databases">
        <title>Prokaryotic population dynamics and viral predation in marine succession experiment using metagenomics: the confinement effect.</title>
        <authorList>
            <person name="Haro-Moreno J.M."/>
            <person name="Rodriguez-Valera F."/>
            <person name="Lopez-Perez M."/>
        </authorList>
    </citation>
    <scope>NUCLEOTIDE SEQUENCE [LARGE SCALE GENOMIC DNA]</scope>
    <source>
        <strain evidence="7">MED-G158</strain>
    </source>
</reference>
<dbReference type="EMBL" id="SHAH01000045">
    <property type="protein sequence ID" value="RZO75806.1"/>
    <property type="molecule type" value="Genomic_DNA"/>
</dbReference>
<dbReference type="PRINTS" id="PR00139">
    <property type="entry name" value="ASNGLNASE"/>
</dbReference>
<dbReference type="PROSITE" id="PS00144">
    <property type="entry name" value="ASN_GLN_ASE_1"/>
    <property type="match status" value="1"/>
</dbReference>
<evidence type="ECO:0000259" key="6">
    <source>
        <dbReference type="Pfam" id="PF00710"/>
    </source>
</evidence>
<dbReference type="InterPro" id="IPR020827">
    <property type="entry name" value="Asparaginase/glutaminase_AS1"/>
</dbReference>
<dbReference type="SUPFAM" id="SSF53774">
    <property type="entry name" value="Glutaminase/Asparaginase"/>
    <property type="match status" value="1"/>
</dbReference>
<dbReference type="Gene3D" id="3.40.50.40">
    <property type="match status" value="1"/>
</dbReference>
<dbReference type="InterPro" id="IPR004550">
    <property type="entry name" value="AsnASE_II"/>
</dbReference>
<dbReference type="PROSITE" id="PS51732">
    <property type="entry name" value="ASN_GLN_ASE_3"/>
    <property type="match status" value="1"/>
</dbReference>
<gene>
    <name evidence="7" type="ORF">EVA69_03735</name>
</gene>
<dbReference type="InterPro" id="IPR027474">
    <property type="entry name" value="L-asparaginase_N"/>
</dbReference>
<evidence type="ECO:0000256" key="2">
    <source>
        <dbReference type="ARBA" id="ARBA00022801"/>
    </source>
</evidence>
<protein>
    <submittedName>
        <fullName evidence="7">Asparaginase</fullName>
    </submittedName>
</protein>
<keyword evidence="2" id="KW-0378">Hydrolase</keyword>
<accession>A0A520S005</accession>
<feature type="binding site" evidence="4">
    <location>
        <begin position="157"/>
        <end position="158"/>
    </location>
    <ligand>
        <name>substrate</name>
    </ligand>
</feature>
<sequence>MFWCFYASTLSVWICNFCRFKLRILITFYGMNMNFRIPVSRLAAFTLGLLLAAAQAQAADNENDLPVVLVIATGGTIAGVQEDPDDPERYRAGTLSADQITASVPALTEHAVIEAEQFSNIPSPQIMPAEWLRLSRLVTERLQARDDIAGIVITHGTDRMEETAFFLHLTVDSDKPVALVGAQHPATHRSPDGPANLLAAVRTVASPEALDRGVMLVMDERILSAREVRKDYPRVGGFAQGQIGVVGHDGPEFLYRPSRPHTHRSGFKLTDNTTLADVDMLITYSGGMGPRYDTLPAGIVLATTGSTCEESLALQVIARKGVPIVAAFPTGQSVRRLRPIEESAPEWVREPCARLADDPRWEGRWIFPLPARLLTPQKARILLMLALSQSNSRDELEEIFQRY</sequence>
<feature type="active site" evidence="5">
    <location>
        <position position="76"/>
    </location>
</feature>
<dbReference type="GO" id="GO:0006528">
    <property type="term" value="P:asparagine metabolic process"/>
    <property type="evidence" value="ECO:0007669"/>
    <property type="project" value="InterPro"/>
</dbReference>
<dbReference type="InterPro" id="IPR036152">
    <property type="entry name" value="Asp/glu_Ase-like_sf"/>
</dbReference>
<evidence type="ECO:0000256" key="1">
    <source>
        <dbReference type="ARBA" id="ARBA00010518"/>
    </source>
</evidence>
<feature type="domain" description="L-asparaginase N-terminal" evidence="6">
    <location>
        <begin position="68"/>
        <end position="231"/>
    </location>
</feature>
<dbReference type="Pfam" id="PF00710">
    <property type="entry name" value="Asparaginase"/>
    <property type="match status" value="1"/>
</dbReference>
<organism evidence="7 8">
    <name type="scientific">OM182 bacterium</name>
    <dbReference type="NCBI Taxonomy" id="2510334"/>
    <lineage>
        <taxon>Bacteria</taxon>
        <taxon>Pseudomonadati</taxon>
        <taxon>Pseudomonadota</taxon>
        <taxon>Gammaproteobacteria</taxon>
        <taxon>OMG group</taxon>
        <taxon>OM182 clade</taxon>
    </lineage>
</organism>
<proteinExistence type="inferred from homology"/>
<feature type="binding site" evidence="4">
    <location>
        <position position="123"/>
    </location>
    <ligand>
        <name>substrate</name>
    </ligand>
</feature>
<dbReference type="Proteomes" id="UP000320404">
    <property type="component" value="Unassembled WGS sequence"/>
</dbReference>